<dbReference type="InterPro" id="IPR050711">
    <property type="entry name" value="ET-N_metabolism_enzyme"/>
</dbReference>
<evidence type="ECO:0000313" key="16">
    <source>
        <dbReference type="EMBL" id="CDZ91070.1"/>
    </source>
</evidence>
<evidence type="ECO:0000256" key="15">
    <source>
        <dbReference type="SAM" id="MobiDB-lite"/>
    </source>
</evidence>
<keyword evidence="11" id="KW-0411">Iron-sulfur</keyword>
<dbReference type="InterPro" id="IPR036485">
    <property type="entry name" value="Glu_synth_asu_C_sf"/>
</dbReference>
<dbReference type="SUPFAM" id="SSF69336">
    <property type="entry name" value="Alpha subunit of glutamate synthase, C-terminal domain"/>
    <property type="match status" value="1"/>
</dbReference>
<dbReference type="EC" id="1.4.1.13" evidence="16"/>
<dbReference type="FunFam" id="3.60.20.10:FF:000001">
    <property type="entry name" value="Glutamate synthase, large subunit"/>
    <property type="match status" value="1"/>
</dbReference>
<comment type="cofactor">
    <cofactor evidence="2">
        <name>[3Fe-4S] cluster</name>
        <dbReference type="ChEBI" id="CHEBI:21137"/>
    </cofactor>
</comment>
<evidence type="ECO:0000256" key="11">
    <source>
        <dbReference type="ARBA" id="ARBA00023014"/>
    </source>
</evidence>
<evidence type="ECO:0000256" key="9">
    <source>
        <dbReference type="ARBA" id="ARBA00023002"/>
    </source>
</evidence>
<evidence type="ECO:0000256" key="12">
    <source>
        <dbReference type="ARBA" id="ARBA00023164"/>
    </source>
</evidence>
<proteinExistence type="inferred from homology"/>
<feature type="compositionally biased region" description="Basic and acidic residues" evidence="15">
    <location>
        <begin position="910"/>
        <end position="920"/>
    </location>
</feature>
<dbReference type="InterPro" id="IPR002489">
    <property type="entry name" value="Glu_synth_asu_C"/>
</dbReference>
<keyword evidence="13" id="KW-0003">3Fe-4S</keyword>
<dbReference type="eggNOG" id="COG0069">
    <property type="taxonomic scope" value="Bacteria"/>
</dbReference>
<feature type="region of interest" description="Disordered" evidence="15">
    <location>
        <begin position="1"/>
        <end position="20"/>
    </location>
</feature>
<dbReference type="CDD" id="cd00982">
    <property type="entry name" value="gltB_C"/>
    <property type="match status" value="1"/>
</dbReference>
<dbReference type="Pfam" id="PF00310">
    <property type="entry name" value="GATase_2"/>
    <property type="match status" value="1"/>
</dbReference>
<dbReference type="PANTHER" id="PTHR11938">
    <property type="entry name" value="FAD NADPH DEHYDROGENASE/OXIDOREDUCTASE"/>
    <property type="match status" value="1"/>
</dbReference>
<comment type="cofactor">
    <cofactor evidence="1">
        <name>FMN</name>
        <dbReference type="ChEBI" id="CHEBI:58210"/>
    </cofactor>
</comment>
<dbReference type="Gene3D" id="3.20.20.70">
    <property type="entry name" value="Aldolase class I"/>
    <property type="match status" value="2"/>
</dbReference>
<evidence type="ECO:0000256" key="4">
    <source>
        <dbReference type="ARBA" id="ARBA00022605"/>
    </source>
</evidence>
<feature type="region of interest" description="Disordered" evidence="15">
    <location>
        <begin position="1208"/>
        <end position="1234"/>
    </location>
</feature>
<dbReference type="SUPFAM" id="SSF51395">
    <property type="entry name" value="FMN-linked oxidoreductases"/>
    <property type="match status" value="1"/>
</dbReference>
<dbReference type="eggNOG" id="COG0070">
    <property type="taxonomic scope" value="Bacteria"/>
</dbReference>
<dbReference type="GO" id="GO:0019676">
    <property type="term" value="P:ammonia assimilation cycle"/>
    <property type="evidence" value="ECO:0007669"/>
    <property type="project" value="TreeGrafter"/>
</dbReference>
<evidence type="ECO:0000256" key="6">
    <source>
        <dbReference type="ARBA" id="ARBA00022643"/>
    </source>
</evidence>
<dbReference type="Pfam" id="PF01645">
    <property type="entry name" value="Glu_synthase"/>
    <property type="match status" value="1"/>
</dbReference>
<dbReference type="InterPro" id="IPR002932">
    <property type="entry name" value="Glu_synthdom"/>
</dbReference>
<dbReference type="GO" id="GO:0046872">
    <property type="term" value="F:metal ion binding"/>
    <property type="evidence" value="ECO:0007669"/>
    <property type="project" value="UniProtKB-KW"/>
</dbReference>
<comment type="pathway">
    <text evidence="14">Amino-acid biosynthesis.</text>
</comment>
<dbReference type="GO" id="GO:0006537">
    <property type="term" value="P:glutamate biosynthetic process"/>
    <property type="evidence" value="ECO:0007669"/>
    <property type="project" value="UniProtKB-KW"/>
</dbReference>
<sequence>MRHSGMPEARGLYDPARESDSCGVGAVVDLRGRSTHRTVTDALTALRNLGHRGASGREPASGDGAGITLALPTALFDAVAGVELPPPGCYATGLCFLPRDPRARAAARERIHTLAAEEDLEILGWREVPVDPAGLGRTAEACRPHVSQLFVAAAGADGARPAGLDLDRRVYPLRRRAEHTGDVYFPSLSARTVVYKGMLTAQQLPGFYPDLRDRRCASAIALVHSRFSTNTFPSWRLAQPFRYSAHNGEINTIRGNRNRMHAREGLLRTGLLPGDLTRLFPLCTPDMSDSATLDEVLELLHLAGRSLSHAVTMLVPPAWENAPGLDPRRRAFHRFHAALLEPWDGPACLPFTDGRWFGAVLDRNGLRPGRWCRTADDRVLFGSETGMLDVPPEHIVHKGRLEPGRMLLVDTATGRIVPPDELLDTLAAAHPYDRWLREGQIDLADLPRPAGHPAADHEPDRDHRLFGYTREDLEVLLEPMAATGAEPLGSMGADIAPAVLSPRPRLLYDYVVELFAQVTNPPLDAIRERVVTSMRRVAGPEGNLFDASAKSCRQLVLPGPVLDSDDLAAVAALGPGGPRPALAARALPAHFAVGGDPGEALAAGLAALRRAADAALDDGRGILIVTDRGCGPDRVPIPSLLAVAAVHHHLVRTRRRTRVALLAESGDAREVHHVAALVGFGAAAVCPYVAFGTVRSLAAAGRIPGTDPAAAAANYRRALVTGVREVMAKLGISTLASYTAAQTFEAVGLAREVVDEYLPGTVSRLGGAGLADLARDARRRHRHAFGNRCADTLLDSGGVYRYRRDGEPHLFTPETVFLLQHATRTGRADVYARYCAEVDRLAAAGATLRGLLRTVAAEPIPLDEVEPEAEIVRRFATGAMSYGSISGEAHEALAVAMNRLGGRSNSGEGGEERDRLGDPLRRSAVKQVASGRFGVTADYLADATDLQIKMAQGAKPGEGGQLPGHKVYPWIARTRHATAGVGLISPPPHHDIYSIEDLAELVHDLRCANPRARIHVKLVSGVGVGIVAAGVAKAHADVVLISGHDGGTGAALLTALQHAGTPWEIGLAETQQTLVLSGLRDRITVQCDGGLRTGRDVLIAALLGAEEFGFATAPLVVLGCILMRVCHLDTCPVGIATQNPRLREKFTGRAEFVEQFFRFVAADVRRRLAALGLARLDDAVGRVDLLEPDAALAHWRRRGLDLAPLFTPPADALGAPPQRRRTRPAAGPPDAPLDRDLIARAGPALDHGRPVQLTGTVTNRDRAVGTLLGWTAGRRCPAGLPEDTVRIDLHGSAGQSLGAFLPTGITVTVTGDANDYVAKGLSGGRVVVRPDAAAPFDPHEQIVAGNTVLYGATSGELFLHGRVGERFAVRNSGADAVCEGTGDHACEYMTGGRVVILGPTGRNLAAGMTGGLAYVLDLEPGLVNTDSVQLQPVDPAELAQVRDLIARYRARTGSAVAGELLADWAGNAGRFTAVVPEDLIRIRATARERPTPVGADGA</sequence>
<keyword evidence="9 16" id="KW-0560">Oxidoreductase</keyword>
<dbReference type="Gene3D" id="2.160.20.60">
    <property type="entry name" value="Glutamate synthase, alpha subunit, C-terminal domain"/>
    <property type="match status" value="1"/>
</dbReference>
<keyword evidence="10" id="KW-0408">Iron</keyword>
<dbReference type="InterPro" id="IPR029055">
    <property type="entry name" value="Ntn_hydrolases_N"/>
</dbReference>
<evidence type="ECO:0000256" key="14">
    <source>
        <dbReference type="ARBA" id="ARBA00029440"/>
    </source>
</evidence>
<dbReference type="CDD" id="cd00713">
    <property type="entry name" value="GltS"/>
    <property type="match status" value="1"/>
</dbReference>
<evidence type="ECO:0000256" key="5">
    <source>
        <dbReference type="ARBA" id="ARBA00022630"/>
    </source>
</evidence>
<protein>
    <submittedName>
        <fullName evidence="16">Glutamate synthase, large subunit</fullName>
        <ecNumber evidence="16">1.4.1.13</ecNumber>
    </submittedName>
</protein>
<keyword evidence="5" id="KW-0285">Flavoprotein</keyword>
<evidence type="ECO:0000256" key="10">
    <source>
        <dbReference type="ARBA" id="ARBA00023004"/>
    </source>
</evidence>
<gene>
    <name evidence="16" type="primary">gltB</name>
    <name evidence="16" type="ORF">RHRU231_80020</name>
</gene>
<evidence type="ECO:0000256" key="2">
    <source>
        <dbReference type="ARBA" id="ARBA00001927"/>
    </source>
</evidence>
<evidence type="ECO:0000313" key="17">
    <source>
        <dbReference type="Proteomes" id="UP000042997"/>
    </source>
</evidence>
<dbReference type="NCBIfam" id="NF008730">
    <property type="entry name" value="PRK11750.1"/>
    <property type="match status" value="1"/>
</dbReference>
<comment type="similarity">
    <text evidence="3">Belongs to the glutamate synthase family.</text>
</comment>
<keyword evidence="8" id="KW-0315">Glutamine amidotransferase</keyword>
<keyword evidence="6" id="KW-0288">FMN</keyword>
<dbReference type="InterPro" id="IPR013785">
    <property type="entry name" value="Aldolase_TIM"/>
</dbReference>
<dbReference type="CDD" id="cd02808">
    <property type="entry name" value="GltS_FMN"/>
    <property type="match status" value="1"/>
</dbReference>
<dbReference type="EMBL" id="CCSD01000094">
    <property type="protein sequence ID" value="CDZ91070.1"/>
    <property type="molecule type" value="Genomic_DNA"/>
</dbReference>
<dbReference type="Gene3D" id="3.60.20.10">
    <property type="entry name" value="Glutamine Phosphoribosylpyrophosphate, subunit 1, domain 1"/>
    <property type="match status" value="1"/>
</dbReference>
<keyword evidence="12" id="KW-0314">Glutamate biosynthesis</keyword>
<evidence type="ECO:0000256" key="8">
    <source>
        <dbReference type="ARBA" id="ARBA00022962"/>
    </source>
</evidence>
<feature type="region of interest" description="Disordered" evidence="15">
    <location>
        <begin position="901"/>
        <end position="920"/>
    </location>
</feature>
<dbReference type="PROSITE" id="PS51278">
    <property type="entry name" value="GATASE_TYPE_2"/>
    <property type="match status" value="1"/>
</dbReference>
<dbReference type="GO" id="GO:0051538">
    <property type="term" value="F:3 iron, 4 sulfur cluster binding"/>
    <property type="evidence" value="ECO:0007669"/>
    <property type="project" value="UniProtKB-KW"/>
</dbReference>
<evidence type="ECO:0000256" key="13">
    <source>
        <dbReference type="ARBA" id="ARBA00023291"/>
    </source>
</evidence>
<evidence type="ECO:0000256" key="3">
    <source>
        <dbReference type="ARBA" id="ARBA00009716"/>
    </source>
</evidence>
<evidence type="ECO:0000256" key="7">
    <source>
        <dbReference type="ARBA" id="ARBA00022723"/>
    </source>
</evidence>
<dbReference type="InterPro" id="IPR017932">
    <property type="entry name" value="GATase_2_dom"/>
</dbReference>
<accession>A0A098BSA2</accession>
<keyword evidence="7" id="KW-0479">Metal-binding</keyword>
<reference evidence="16 17" key="1">
    <citation type="journal article" date="2014" name="Genome Announc.">
        <title>Draft Genome Sequence of Propane- and Butane-Oxidizing Actinobacterium Rhodococcus ruber IEGM 231.</title>
        <authorList>
            <person name="Ivshina I.B."/>
            <person name="Kuyukina M.S."/>
            <person name="Krivoruchko A.V."/>
            <person name="Barbe V."/>
            <person name="Fischer C."/>
        </authorList>
    </citation>
    <scope>NUCLEOTIDE SEQUENCE [LARGE SCALE GENOMIC DNA]</scope>
</reference>
<keyword evidence="4" id="KW-0028">Amino-acid biosynthesis</keyword>
<dbReference type="Proteomes" id="UP000042997">
    <property type="component" value="Unassembled WGS sequence"/>
</dbReference>
<dbReference type="Pfam" id="PF01493">
    <property type="entry name" value="GXGXG"/>
    <property type="match status" value="1"/>
</dbReference>
<evidence type="ECO:0000256" key="1">
    <source>
        <dbReference type="ARBA" id="ARBA00001917"/>
    </source>
</evidence>
<dbReference type="Pfam" id="PF04898">
    <property type="entry name" value="Glu_syn_central"/>
    <property type="match status" value="1"/>
</dbReference>
<dbReference type="SUPFAM" id="SSF56235">
    <property type="entry name" value="N-terminal nucleophile aminohydrolases (Ntn hydrolases)"/>
    <property type="match status" value="1"/>
</dbReference>
<dbReference type="InterPro" id="IPR006982">
    <property type="entry name" value="Glu_synth_centr_N"/>
</dbReference>
<organism evidence="16 17">
    <name type="scientific">Rhodococcus ruber</name>
    <dbReference type="NCBI Taxonomy" id="1830"/>
    <lineage>
        <taxon>Bacteria</taxon>
        <taxon>Bacillati</taxon>
        <taxon>Actinomycetota</taxon>
        <taxon>Actinomycetes</taxon>
        <taxon>Mycobacteriales</taxon>
        <taxon>Nocardiaceae</taxon>
        <taxon>Rhodococcus</taxon>
    </lineage>
</organism>
<dbReference type="GO" id="GO:0004355">
    <property type="term" value="F:glutamate synthase (NADPH) activity"/>
    <property type="evidence" value="ECO:0007669"/>
    <property type="project" value="UniProtKB-EC"/>
</dbReference>
<dbReference type="PANTHER" id="PTHR11938:SF133">
    <property type="entry name" value="GLUTAMATE SYNTHASE (NADH)"/>
    <property type="match status" value="1"/>
</dbReference>
<name>A0A098BSA2_9NOCA</name>